<sequence length="143" mass="17010">MIKKLLKKSEWDRYYRQARHNYESAKRDYEYGDYAWACFKAQQAGEILLKGFLRALGKFCTGHSIYNLLLSLEELYEVPEDIKTCSKILDKAYIPTRYPDAHMFGAPFELYSKEEVRQFFDCVERLFQFIEELYGDIQKSQGL</sequence>
<organism evidence="2">
    <name type="scientific">Caldimicrobium thiodismutans</name>
    <dbReference type="NCBI Taxonomy" id="1653476"/>
    <lineage>
        <taxon>Bacteria</taxon>
        <taxon>Pseudomonadati</taxon>
        <taxon>Thermodesulfobacteriota</taxon>
        <taxon>Thermodesulfobacteria</taxon>
        <taxon>Thermodesulfobacteriales</taxon>
        <taxon>Thermodesulfobacteriaceae</taxon>
        <taxon>Caldimicrobium</taxon>
    </lineage>
</organism>
<dbReference type="Pfam" id="PF05168">
    <property type="entry name" value="HEPN"/>
    <property type="match status" value="1"/>
</dbReference>
<proteinExistence type="predicted"/>
<dbReference type="SMART" id="SM00748">
    <property type="entry name" value="HEPN"/>
    <property type="match status" value="1"/>
</dbReference>
<evidence type="ECO:0000313" key="2">
    <source>
        <dbReference type="EMBL" id="HGV55553.1"/>
    </source>
</evidence>
<reference evidence="2" key="1">
    <citation type="journal article" date="2020" name="mSystems">
        <title>Genome- and Community-Level Interaction Insights into Carbon Utilization and Element Cycling Functions of Hydrothermarchaeota in Hydrothermal Sediment.</title>
        <authorList>
            <person name="Zhou Z."/>
            <person name="Liu Y."/>
            <person name="Xu W."/>
            <person name="Pan J."/>
            <person name="Luo Z.H."/>
            <person name="Li M."/>
        </authorList>
    </citation>
    <scope>NUCLEOTIDE SEQUENCE [LARGE SCALE GENOMIC DNA]</scope>
    <source>
        <strain evidence="2">SpSt-605</strain>
    </source>
</reference>
<dbReference type="AlphaFoldDB" id="A0A832LW07"/>
<gene>
    <name evidence="2" type="ORF">ENT73_05660</name>
</gene>
<dbReference type="InterPro" id="IPR007842">
    <property type="entry name" value="HEPN_dom"/>
</dbReference>
<accession>A0A832LW07</accession>
<dbReference type="EMBL" id="DSZU01000099">
    <property type="protein sequence ID" value="HGV55553.1"/>
    <property type="molecule type" value="Genomic_DNA"/>
</dbReference>
<comment type="caution">
    <text evidence="2">The sequence shown here is derived from an EMBL/GenBank/DDBJ whole genome shotgun (WGS) entry which is preliminary data.</text>
</comment>
<feature type="domain" description="HEPN" evidence="1">
    <location>
        <begin position="15"/>
        <end position="126"/>
    </location>
</feature>
<protein>
    <submittedName>
        <fullName evidence="2">HEPN domain-containing protein</fullName>
    </submittedName>
</protein>
<dbReference type="Gene3D" id="1.20.120.330">
    <property type="entry name" value="Nucleotidyltransferases domain 2"/>
    <property type="match status" value="1"/>
</dbReference>
<name>A0A832LW07_9BACT</name>
<dbReference type="SUPFAM" id="SSF81593">
    <property type="entry name" value="Nucleotidyltransferase substrate binding subunit/domain"/>
    <property type="match status" value="1"/>
</dbReference>
<dbReference type="PROSITE" id="PS50910">
    <property type="entry name" value="HEPN"/>
    <property type="match status" value="1"/>
</dbReference>
<evidence type="ECO:0000259" key="1">
    <source>
        <dbReference type="PROSITE" id="PS50910"/>
    </source>
</evidence>